<dbReference type="InterPro" id="IPR027417">
    <property type="entry name" value="P-loop_NTPase"/>
</dbReference>
<gene>
    <name evidence="9" type="ORF">I568_01728</name>
</gene>
<dbReference type="GO" id="GO:0005524">
    <property type="term" value="F:ATP binding"/>
    <property type="evidence" value="ECO:0007669"/>
    <property type="project" value="UniProtKB-KW"/>
</dbReference>
<dbReference type="EC" id="2.7.1.176" evidence="2"/>
<dbReference type="PATRIC" id="fig|1121865.3.peg.1078"/>
<dbReference type="InterPro" id="IPR010488">
    <property type="entry name" value="Zeta_toxin_domain"/>
</dbReference>
<feature type="domain" description="Zeta toxin" evidence="8">
    <location>
        <begin position="27"/>
        <end position="214"/>
    </location>
</feature>
<dbReference type="NCBIfam" id="NF041574">
    <property type="entry name" value="antitoxPezT_Strep"/>
    <property type="match status" value="1"/>
</dbReference>
<comment type="similarity">
    <text evidence="1">Belongs to the zeta toxin family.</text>
</comment>
<organism evidence="9 10">
    <name type="scientific">Enterococcus columbae DSM 7374 = ATCC 51263</name>
    <dbReference type="NCBI Taxonomy" id="1121865"/>
    <lineage>
        <taxon>Bacteria</taxon>
        <taxon>Bacillati</taxon>
        <taxon>Bacillota</taxon>
        <taxon>Bacilli</taxon>
        <taxon>Lactobacillales</taxon>
        <taxon>Enterococcaceae</taxon>
        <taxon>Enterococcus</taxon>
    </lineage>
</organism>
<evidence type="ECO:0000256" key="7">
    <source>
        <dbReference type="ARBA" id="ARBA00048178"/>
    </source>
</evidence>
<dbReference type="STRING" id="1121865.OMW_01108"/>
<comment type="catalytic activity">
    <reaction evidence="7">
        <text>UDP-N-acetyl-alpha-D-glucosamine + ATP = UDP-N-acetyl-alpha-D-glucosamine 3'-phosphate + ADP + H(+)</text>
        <dbReference type="Rhea" id="RHEA:32671"/>
        <dbReference type="ChEBI" id="CHEBI:15378"/>
        <dbReference type="ChEBI" id="CHEBI:30616"/>
        <dbReference type="ChEBI" id="CHEBI:57705"/>
        <dbReference type="ChEBI" id="CHEBI:64353"/>
        <dbReference type="ChEBI" id="CHEBI:456216"/>
        <dbReference type="EC" id="2.7.1.176"/>
    </reaction>
</comment>
<evidence type="ECO:0000256" key="3">
    <source>
        <dbReference type="ARBA" id="ARBA00022649"/>
    </source>
</evidence>
<dbReference type="EMBL" id="ASWJ01000008">
    <property type="protein sequence ID" value="EOW80551.1"/>
    <property type="molecule type" value="Genomic_DNA"/>
</dbReference>
<dbReference type="SUPFAM" id="SSF52540">
    <property type="entry name" value="P-loop containing nucleoside triphosphate hydrolases"/>
    <property type="match status" value="1"/>
</dbReference>
<dbReference type="InterPro" id="IPR048180">
    <property type="entry name" value="PezT"/>
</dbReference>
<evidence type="ECO:0000256" key="5">
    <source>
        <dbReference type="ARBA" id="ARBA00022840"/>
    </source>
</evidence>
<protein>
    <recommendedName>
        <fullName evidence="6">UDP-N-acetylglucosamine kinase</fullName>
        <ecNumber evidence="2">2.7.1.176</ecNumber>
    </recommendedName>
    <alternativeName>
        <fullName evidence="6">UDP-N-acetylglucosamine kinase</fullName>
    </alternativeName>
</protein>
<proteinExistence type="inferred from homology"/>
<keyword evidence="4" id="KW-0547">Nucleotide-binding</keyword>
<name>S1NK34_9ENTE</name>
<accession>S1NK34</accession>
<evidence type="ECO:0000256" key="6">
    <source>
        <dbReference type="ARBA" id="ARBA00032897"/>
    </source>
</evidence>
<dbReference type="eggNOG" id="COG4185">
    <property type="taxonomic scope" value="Bacteria"/>
</dbReference>
<reference evidence="9 10" key="1">
    <citation type="submission" date="2013-03" db="EMBL/GenBank/DDBJ databases">
        <title>The Genome Sequence of Enterococcus columbae ATCC_51263 (PacBio/Illumina hybrid assembly).</title>
        <authorList>
            <consortium name="The Broad Institute Genomics Platform"/>
            <consortium name="The Broad Institute Genome Sequencing Center for Infectious Disease"/>
            <person name="Earl A."/>
            <person name="Russ C."/>
            <person name="Gilmore M."/>
            <person name="Surin D."/>
            <person name="Walker B."/>
            <person name="Young S."/>
            <person name="Zeng Q."/>
            <person name="Gargeya S."/>
            <person name="Fitzgerald M."/>
            <person name="Haas B."/>
            <person name="Abouelleil A."/>
            <person name="Allen A.W."/>
            <person name="Alvarado L."/>
            <person name="Arachchi H.M."/>
            <person name="Berlin A.M."/>
            <person name="Chapman S.B."/>
            <person name="Gainer-Dewar J."/>
            <person name="Goldberg J."/>
            <person name="Griggs A."/>
            <person name="Gujja S."/>
            <person name="Hansen M."/>
            <person name="Howarth C."/>
            <person name="Imamovic A."/>
            <person name="Ireland A."/>
            <person name="Larimer J."/>
            <person name="McCowan C."/>
            <person name="Murphy C."/>
            <person name="Pearson M."/>
            <person name="Poon T.W."/>
            <person name="Priest M."/>
            <person name="Roberts A."/>
            <person name="Saif S."/>
            <person name="Shea T."/>
            <person name="Sisk P."/>
            <person name="Sykes S."/>
            <person name="Wortman J."/>
            <person name="Nusbaum C."/>
            <person name="Birren B."/>
        </authorList>
    </citation>
    <scope>NUCLEOTIDE SEQUENCE [LARGE SCALE GENOMIC DNA]</scope>
    <source>
        <strain evidence="9 10">ATCC 51263</strain>
    </source>
</reference>
<evidence type="ECO:0000259" key="8">
    <source>
        <dbReference type="Pfam" id="PF06414"/>
    </source>
</evidence>
<evidence type="ECO:0000256" key="2">
    <source>
        <dbReference type="ARBA" id="ARBA00011963"/>
    </source>
</evidence>
<evidence type="ECO:0000313" key="10">
    <source>
        <dbReference type="Proteomes" id="UP000014113"/>
    </source>
</evidence>
<dbReference type="Proteomes" id="UP000014113">
    <property type="component" value="Unassembled WGS sequence"/>
</dbReference>
<keyword evidence="3" id="KW-1277">Toxin-antitoxin system</keyword>
<dbReference type="AlphaFoldDB" id="S1NK34"/>
<keyword evidence="10" id="KW-1185">Reference proteome</keyword>
<keyword evidence="5" id="KW-0067">ATP-binding</keyword>
<dbReference type="RefSeq" id="WP_016183250.1">
    <property type="nucleotide sequence ID" value="NZ_JXKI01000001.1"/>
</dbReference>
<dbReference type="OrthoDB" id="9792687at2"/>
<comment type="caution">
    <text evidence="9">The sequence shown here is derived from an EMBL/GenBank/DDBJ whole genome shotgun (WGS) entry which is preliminary data.</text>
</comment>
<dbReference type="Pfam" id="PF06414">
    <property type="entry name" value="Zeta_toxin"/>
    <property type="match status" value="1"/>
</dbReference>
<evidence type="ECO:0000313" key="9">
    <source>
        <dbReference type="EMBL" id="EOW80551.1"/>
    </source>
</evidence>
<evidence type="ECO:0000256" key="1">
    <source>
        <dbReference type="ARBA" id="ARBA00009104"/>
    </source>
</evidence>
<dbReference type="Gene3D" id="3.40.50.300">
    <property type="entry name" value="P-loop containing nucleotide triphosphate hydrolases"/>
    <property type="match status" value="1"/>
</dbReference>
<dbReference type="GO" id="GO:0016301">
    <property type="term" value="F:kinase activity"/>
    <property type="evidence" value="ECO:0007669"/>
    <property type="project" value="InterPro"/>
</dbReference>
<evidence type="ECO:0000256" key="4">
    <source>
        <dbReference type="ARBA" id="ARBA00022741"/>
    </source>
</evidence>
<sequence length="258" mass="29370">MGIEEYSEAEFQRALKRNIRALTLGKQTSKQPQAIILGGQSGAGKTTIHRIKQREFQGNIIIIDGDSYRSLHPNYFALQEKYGKDSVEYTKDFAGKMVESLVNELSNQGYHLLIEGTLRTVQVPKKTANLLKAKGYQVALALIATKPELSYLSTLLRYEELYALDPTKARATPKEHHDLIVEHLVAHLRELETEQIFNRIQIYQRDRSCKYDSKINAGLAADILQNLLFGKWTMVEKIMLKEGQEKLAQLRAKNQAHS</sequence>